<name>D6Z9H5_SEGRD</name>
<reference evidence="3 4" key="1">
    <citation type="journal article" date="2010" name="Stand. Genomic Sci.">
        <title>Complete genome sequence of Segniliparus rotundus type strain (CDC 1076).</title>
        <authorList>
            <person name="Sikorski J."/>
            <person name="Lapidus A."/>
            <person name="Copeland A."/>
            <person name="Misra M."/>
            <person name="Glavina Del Rio T."/>
            <person name="Nolan M."/>
            <person name="Lucas S."/>
            <person name="Chen F."/>
            <person name="Tice H."/>
            <person name="Cheng J.F."/>
            <person name="Jando M."/>
            <person name="Schneider S."/>
            <person name="Bruce D."/>
            <person name="Goodwin L."/>
            <person name="Pitluck S."/>
            <person name="Liolios K."/>
            <person name="Mikhailova N."/>
            <person name="Pati A."/>
            <person name="Ivanova N."/>
            <person name="Mavromatis K."/>
            <person name="Chen A."/>
            <person name="Palaniappan K."/>
            <person name="Chertkov O."/>
            <person name="Land M."/>
            <person name="Hauser L."/>
            <person name="Chang Y.J."/>
            <person name="Jeffries C.D."/>
            <person name="Brettin T."/>
            <person name="Detter J.C."/>
            <person name="Han C."/>
            <person name="Rohde M."/>
            <person name="Goker M."/>
            <person name="Bristow J."/>
            <person name="Eisen J.A."/>
            <person name="Markowitz V."/>
            <person name="Hugenholtz P."/>
            <person name="Kyrpides N.C."/>
            <person name="Klenk H.P."/>
        </authorList>
    </citation>
    <scope>NUCLEOTIDE SEQUENCE [LARGE SCALE GENOMIC DNA]</scope>
    <source>
        <strain evidence="4">ATCC BAA-972 / CDC 1076 / CIP 108378 / DSM 44985 / JCM 13578</strain>
    </source>
</reference>
<keyword evidence="1" id="KW-1133">Transmembrane helix</keyword>
<feature type="chain" id="PRO_5003091771" evidence="2">
    <location>
        <begin position="29"/>
        <end position="772"/>
    </location>
</feature>
<dbReference type="eggNOG" id="COG3170">
    <property type="taxonomic scope" value="Bacteria"/>
</dbReference>
<proteinExistence type="predicted"/>
<dbReference type="STRING" id="640132.Srot_0009"/>
<dbReference type="AlphaFoldDB" id="D6Z9H5"/>
<keyword evidence="2" id="KW-0732">Signal</keyword>
<dbReference type="HOGENOM" id="CLU_017917_0_0_11"/>
<dbReference type="InterPro" id="IPR046112">
    <property type="entry name" value="DUF6049"/>
</dbReference>
<accession>D6Z9H5</accession>
<sequence length="772" mass="80470">MIARGLLRALGAWLGALCLVAALSSASAEPQTRDRAPSFLRISLDPASLNMVTTGGEDAVDVDGEIENFSDKPVTDVEARLQRAPAVLDAAGLAASLTDPEETYDTLGPFQLIAEHIAAHAKARFHLSLPLRGSADSLQIPNPGVYPMLVNVNGTPDSGVHARLDDLRFLLPVLGLPAAPGLPAQPAKIDRPARLGLVLPFADEPRWAPGSIEGDGLVRLTDDELAGELAPDGRLGVLLAGFERLRHAAEPTANALRQGVCVAVDPDLLRTVNAMTGDYLVQSPRDGLVAGKGSAAARDWLARLRAATAGQCVVAMPFAHADLAALAQSADPQLQKIALDQAGDFVDNFLSVTSVRGLIVSANTRIGKPVADMLSAKGFHTVLTPRATELPDASEALGPGLAAVHFDSTTSTLLGSLGSRNSPGLPPQDRTAQRQSAVAALLWPALQSSNPGQLPTTGGLELLVPPSVWSPSQADFDALIFAASIALQAGIAKPISWNPVSGPRAFGAGANATAEQEVAVAAPKTLLKPLPGSVIDAANQVRGVVDQLAAGIVDQPDDPMTAERYARSWNEQLLRTLASGPSADGAPERMDRLGSALDAATASVCPVDPGKPYTLFTEDGSLPVVVRNGLPVSMRVQLAVRAPSGVEVSALGPETVPAHGSRVLSLPARVKAPKLSPVEIELRTVSGLNLGNLVTVSVQSSQYRGLVAVVTAVVGALLLALMARRLWRRITGKGGPGGRLKPDEHDRKMAGLGFRERTLVESRHGALPPDDD</sequence>
<protein>
    <submittedName>
        <fullName evidence="3">Glycoprotein</fullName>
    </submittedName>
</protein>
<dbReference type="Proteomes" id="UP000002247">
    <property type="component" value="Chromosome"/>
</dbReference>
<keyword evidence="1" id="KW-0472">Membrane</keyword>
<evidence type="ECO:0000256" key="2">
    <source>
        <dbReference type="SAM" id="SignalP"/>
    </source>
</evidence>
<dbReference type="EMBL" id="CP001958">
    <property type="protein sequence ID" value="ADG96502.1"/>
    <property type="molecule type" value="Genomic_DNA"/>
</dbReference>
<organism evidence="3 4">
    <name type="scientific">Segniliparus rotundus (strain ATCC BAA-972 / CDC 1076 / CIP 108378 / DSM 44985 / JCM 13578)</name>
    <dbReference type="NCBI Taxonomy" id="640132"/>
    <lineage>
        <taxon>Bacteria</taxon>
        <taxon>Bacillati</taxon>
        <taxon>Actinomycetota</taxon>
        <taxon>Actinomycetes</taxon>
        <taxon>Mycobacteriales</taxon>
        <taxon>Segniliparaceae</taxon>
        <taxon>Segniliparus</taxon>
    </lineage>
</organism>
<evidence type="ECO:0000313" key="3">
    <source>
        <dbReference type="EMBL" id="ADG96502.1"/>
    </source>
</evidence>
<keyword evidence="4" id="KW-1185">Reference proteome</keyword>
<feature type="transmembrane region" description="Helical" evidence="1">
    <location>
        <begin position="703"/>
        <end position="723"/>
    </location>
</feature>
<dbReference type="RefSeq" id="WP_013136958.1">
    <property type="nucleotide sequence ID" value="NC_014168.1"/>
</dbReference>
<evidence type="ECO:0000256" key="1">
    <source>
        <dbReference type="SAM" id="Phobius"/>
    </source>
</evidence>
<evidence type="ECO:0000313" key="4">
    <source>
        <dbReference type="Proteomes" id="UP000002247"/>
    </source>
</evidence>
<gene>
    <name evidence="3" type="ordered locus">Srot_0009</name>
</gene>
<keyword evidence="1" id="KW-0812">Transmembrane</keyword>
<dbReference type="KEGG" id="srt:Srot_0009"/>
<dbReference type="Pfam" id="PF19516">
    <property type="entry name" value="DUF6049"/>
    <property type="match status" value="1"/>
</dbReference>
<feature type="signal peptide" evidence="2">
    <location>
        <begin position="1"/>
        <end position="28"/>
    </location>
</feature>